<comment type="caution">
    <text evidence="3">The sequence shown here is derived from an EMBL/GenBank/DDBJ whole genome shotgun (WGS) entry which is preliminary data.</text>
</comment>
<feature type="signal peptide" evidence="2">
    <location>
        <begin position="1"/>
        <end position="20"/>
    </location>
</feature>
<keyword evidence="1" id="KW-1133">Transmembrane helix</keyword>
<proteinExistence type="predicted"/>
<protein>
    <submittedName>
        <fullName evidence="3">Uncharacterized protein</fullName>
    </submittedName>
</protein>
<evidence type="ECO:0000313" key="3">
    <source>
        <dbReference type="EMBL" id="OOV81850.1"/>
    </source>
</evidence>
<sequence length="240" mass="27616">MLKQFWVIICLMFSSQILWAEDSQILAFEQFIDPAAEQRYSVSVPAVAQNEQLWSVVYMVLQTNQVPDNTVLDFKVVPQGLLLKNNPAQKIQEYAFDGVQLAQKKDYVLSQFSDLSEQLEDQTGKKVQDASLFDTSRAHVYARVEDWVPDYNAQATQLNIELGKLNEMQVKGLYLILGKGEKPKDLLAIAQLDPMIKSQFHSEEMQERKAARSELREARFAIFLVIIAMGIFLGWYRFKR</sequence>
<keyword evidence="4" id="KW-1185">Reference proteome</keyword>
<evidence type="ECO:0000256" key="2">
    <source>
        <dbReference type="SAM" id="SignalP"/>
    </source>
</evidence>
<reference evidence="3 4" key="1">
    <citation type="submission" date="2017-02" db="EMBL/GenBank/DDBJ databases">
        <title>Acinetobacter sp. ANC 4945, whole genome shotgun sequencing project.</title>
        <authorList>
            <person name="Radolfova-Krizova L."/>
            <person name="Al Atrouni A."/>
            <person name="Nemec A."/>
        </authorList>
    </citation>
    <scope>NUCLEOTIDE SEQUENCE [LARGE SCALE GENOMIC DNA]</scope>
    <source>
        <strain evidence="3 4">ANC 4945</strain>
    </source>
</reference>
<feature type="transmembrane region" description="Helical" evidence="1">
    <location>
        <begin position="220"/>
        <end position="238"/>
    </location>
</feature>
<dbReference type="RefSeq" id="WP_078190527.1">
    <property type="nucleotide sequence ID" value="NZ_JAMCOZ010000006.1"/>
</dbReference>
<evidence type="ECO:0000256" key="1">
    <source>
        <dbReference type="SAM" id="Phobius"/>
    </source>
</evidence>
<keyword evidence="1" id="KW-0472">Membrane</keyword>
<dbReference type="EMBL" id="MVKX01000006">
    <property type="protein sequence ID" value="OOV81850.1"/>
    <property type="molecule type" value="Genomic_DNA"/>
</dbReference>
<gene>
    <name evidence="3" type="ORF">B1202_10410</name>
</gene>
<organism evidence="3 4">
    <name type="scientific">Acinetobacter amyesii</name>
    <dbReference type="NCBI Taxonomy" id="2942470"/>
    <lineage>
        <taxon>Bacteria</taxon>
        <taxon>Pseudomonadati</taxon>
        <taxon>Pseudomonadota</taxon>
        <taxon>Gammaproteobacteria</taxon>
        <taxon>Moraxellales</taxon>
        <taxon>Moraxellaceae</taxon>
        <taxon>Acinetobacter</taxon>
    </lineage>
</organism>
<evidence type="ECO:0000313" key="4">
    <source>
        <dbReference type="Proteomes" id="UP000191160"/>
    </source>
</evidence>
<dbReference type="AlphaFoldDB" id="A0A1T1GWL2"/>
<name>A0A1T1GWL2_9GAMM</name>
<accession>A0A1T1GWL2</accession>
<keyword evidence="2" id="KW-0732">Signal</keyword>
<dbReference type="Proteomes" id="UP000191160">
    <property type="component" value="Unassembled WGS sequence"/>
</dbReference>
<feature type="chain" id="PRO_5012504309" evidence="2">
    <location>
        <begin position="21"/>
        <end position="240"/>
    </location>
</feature>
<keyword evidence="1" id="KW-0812">Transmembrane</keyword>